<gene>
    <name evidence="1" type="ORF">GMO_26300</name>
</gene>
<name>G6XMB2_9PROT</name>
<comment type="caution">
    <text evidence="1">The sequence shown here is derived from an EMBL/GenBank/DDBJ whole genome shotgun (WGS) entry which is preliminary data.</text>
</comment>
<dbReference type="PATRIC" id="fig|1088869.3.peg.2622"/>
<evidence type="ECO:0000313" key="1">
    <source>
        <dbReference type="EMBL" id="EHH67010.1"/>
    </source>
</evidence>
<keyword evidence="2" id="KW-1185">Reference proteome</keyword>
<sequence length="135" mass="15130">MDMSGTVGLSTVPLTDGEKMDVRRFCGYPAIGTRETGQESWRFFQVEGALEWRMNGLSGAELQQVRLYLTQLYPLETAIPGVSDNLDTAQAASWYHNGREVQDRVMLFTLWRRRLCAFLGVAGGLELQGGREIVI</sequence>
<evidence type="ECO:0000313" key="2">
    <source>
        <dbReference type="Proteomes" id="UP000004949"/>
    </source>
</evidence>
<protein>
    <submittedName>
        <fullName evidence="1">Uncharacterized protein</fullName>
    </submittedName>
</protein>
<accession>G6XMB2</accession>
<proteinExistence type="predicted"/>
<dbReference type="Proteomes" id="UP000004949">
    <property type="component" value="Unassembled WGS sequence"/>
</dbReference>
<dbReference type="EMBL" id="AGQV01000013">
    <property type="protein sequence ID" value="EHH67010.1"/>
    <property type="molecule type" value="Genomic_DNA"/>
</dbReference>
<dbReference type="AlphaFoldDB" id="G6XMB2"/>
<dbReference type="STRING" id="1088869.GMO_26300"/>
<reference evidence="1 2" key="1">
    <citation type="submission" date="2011-10" db="EMBL/GenBank/DDBJ databases">
        <title>Genome sequence of Gluconobacter morbifer G707, isolated from Drosophila gut.</title>
        <authorList>
            <person name="Lee W.-J."/>
            <person name="Kim E.-K."/>
        </authorList>
    </citation>
    <scope>NUCLEOTIDE SEQUENCE [LARGE SCALE GENOMIC DNA]</scope>
    <source>
        <strain evidence="1 2">G707</strain>
    </source>
</reference>
<organism evidence="1 2">
    <name type="scientific">Gluconobacter morbifer G707</name>
    <dbReference type="NCBI Taxonomy" id="1088869"/>
    <lineage>
        <taxon>Bacteria</taxon>
        <taxon>Pseudomonadati</taxon>
        <taxon>Pseudomonadota</taxon>
        <taxon>Alphaproteobacteria</taxon>
        <taxon>Acetobacterales</taxon>
        <taxon>Acetobacteraceae</taxon>
        <taxon>Gluconobacter</taxon>
    </lineage>
</organism>